<proteinExistence type="predicted"/>
<dbReference type="Proteomes" id="UP001233271">
    <property type="component" value="Chromosome 2"/>
</dbReference>
<feature type="region of interest" description="Disordered" evidence="1">
    <location>
        <begin position="1"/>
        <end position="143"/>
    </location>
</feature>
<organism evidence="2 3">
    <name type="scientific">Cutaneotrichosporon cavernicola</name>
    <dbReference type="NCBI Taxonomy" id="279322"/>
    <lineage>
        <taxon>Eukaryota</taxon>
        <taxon>Fungi</taxon>
        <taxon>Dikarya</taxon>
        <taxon>Basidiomycota</taxon>
        <taxon>Agaricomycotina</taxon>
        <taxon>Tremellomycetes</taxon>
        <taxon>Trichosporonales</taxon>
        <taxon>Trichosporonaceae</taxon>
        <taxon>Cutaneotrichosporon</taxon>
    </lineage>
</organism>
<feature type="compositionally biased region" description="Acidic residues" evidence="1">
    <location>
        <begin position="89"/>
        <end position="104"/>
    </location>
</feature>
<reference evidence="2" key="1">
    <citation type="journal article" date="2023" name="BMC Genomics">
        <title>Chromosome-level genome assemblies of Cutaneotrichosporon spp. (Trichosporonales, Basidiomycota) reveal imbalanced evolution between nucleotide sequences and chromosome synteny.</title>
        <authorList>
            <person name="Kobayashi Y."/>
            <person name="Kayamori A."/>
            <person name="Aoki K."/>
            <person name="Shiwa Y."/>
            <person name="Matsutani M."/>
            <person name="Fujita N."/>
            <person name="Sugita T."/>
            <person name="Iwasaki W."/>
            <person name="Tanaka N."/>
            <person name="Takashima M."/>
        </authorList>
    </citation>
    <scope>NUCLEOTIDE SEQUENCE</scope>
    <source>
        <strain evidence="2">HIS019</strain>
    </source>
</reference>
<dbReference type="RefSeq" id="XP_060454559.1">
    <property type="nucleotide sequence ID" value="XM_060597692.1"/>
</dbReference>
<feature type="compositionally biased region" description="Basic and acidic residues" evidence="1">
    <location>
        <begin position="1"/>
        <end position="25"/>
    </location>
</feature>
<evidence type="ECO:0000313" key="2">
    <source>
        <dbReference type="EMBL" id="BEI89293.1"/>
    </source>
</evidence>
<dbReference type="AlphaFoldDB" id="A0AA48IFL8"/>
<keyword evidence="3" id="KW-1185">Reference proteome</keyword>
<evidence type="ECO:0000256" key="1">
    <source>
        <dbReference type="SAM" id="MobiDB-lite"/>
    </source>
</evidence>
<dbReference type="EMBL" id="AP028213">
    <property type="protein sequence ID" value="BEI89293.1"/>
    <property type="molecule type" value="Genomic_DNA"/>
</dbReference>
<accession>A0AA48IFL8</accession>
<gene>
    <name evidence="2" type="ORF">CcaverHIS019_0206550</name>
</gene>
<name>A0AA48IFL8_9TREE</name>
<protein>
    <submittedName>
        <fullName evidence="2">Uncharacterized protein</fullName>
    </submittedName>
</protein>
<feature type="compositionally biased region" description="Acidic residues" evidence="1">
    <location>
        <begin position="33"/>
        <end position="79"/>
    </location>
</feature>
<dbReference type="KEGG" id="ccac:CcaHIS019_0206550"/>
<evidence type="ECO:0000313" key="3">
    <source>
        <dbReference type="Proteomes" id="UP001233271"/>
    </source>
</evidence>
<dbReference type="GeneID" id="85493164"/>
<sequence>MSENKDAVTVDEAKVVDPVPEHVDAPENGTALDSDDDVSDVEADDEGLDDGLDDDDDEFEDDEFEEDEDEEYEDDDDPNAEGRRMLAELVEDGDVETDDEDDAFDGNVVAGKKRKVGEADGDLVGDAHPPPKKRVETEDDAEE</sequence>